<dbReference type="Proteomes" id="UP001476798">
    <property type="component" value="Unassembled WGS sequence"/>
</dbReference>
<proteinExistence type="predicted"/>
<organism evidence="2 3">
    <name type="scientific">Goodea atripinnis</name>
    <dbReference type="NCBI Taxonomy" id="208336"/>
    <lineage>
        <taxon>Eukaryota</taxon>
        <taxon>Metazoa</taxon>
        <taxon>Chordata</taxon>
        <taxon>Craniata</taxon>
        <taxon>Vertebrata</taxon>
        <taxon>Euteleostomi</taxon>
        <taxon>Actinopterygii</taxon>
        <taxon>Neopterygii</taxon>
        <taxon>Teleostei</taxon>
        <taxon>Neoteleostei</taxon>
        <taxon>Acanthomorphata</taxon>
        <taxon>Ovalentaria</taxon>
        <taxon>Atherinomorphae</taxon>
        <taxon>Cyprinodontiformes</taxon>
        <taxon>Goodeidae</taxon>
        <taxon>Goodea</taxon>
    </lineage>
</organism>
<dbReference type="EMBL" id="JAHRIO010056369">
    <property type="protein sequence ID" value="MEQ2176894.1"/>
    <property type="molecule type" value="Genomic_DNA"/>
</dbReference>
<feature type="transmembrane region" description="Helical" evidence="1">
    <location>
        <begin position="43"/>
        <end position="65"/>
    </location>
</feature>
<comment type="caution">
    <text evidence="2">The sequence shown here is derived from an EMBL/GenBank/DDBJ whole genome shotgun (WGS) entry which is preliminary data.</text>
</comment>
<keyword evidence="1" id="KW-0472">Membrane</keyword>
<keyword evidence="3" id="KW-1185">Reference proteome</keyword>
<reference evidence="2 3" key="1">
    <citation type="submission" date="2021-06" db="EMBL/GenBank/DDBJ databases">
        <authorList>
            <person name="Palmer J.M."/>
        </authorList>
    </citation>
    <scope>NUCLEOTIDE SEQUENCE [LARGE SCALE GENOMIC DNA]</scope>
    <source>
        <strain evidence="2 3">GA_2019</strain>
        <tissue evidence="2">Muscle</tissue>
    </source>
</reference>
<protein>
    <submittedName>
        <fullName evidence="2">Uncharacterized protein</fullName>
    </submittedName>
</protein>
<evidence type="ECO:0000313" key="2">
    <source>
        <dbReference type="EMBL" id="MEQ2176894.1"/>
    </source>
</evidence>
<name>A0ABV0P1I1_9TELE</name>
<sequence>MDDFTSAALRRGYLGALFLALRGSLFIYCHFKPFLESSVCHYIFILMTFKSISLENMAVLFHPLILSSTSMDGWYQISIILIKKKTAGHPLLNPVAPAVSPR</sequence>
<accession>A0ABV0P1I1</accession>
<keyword evidence="1" id="KW-1133">Transmembrane helix</keyword>
<evidence type="ECO:0000256" key="1">
    <source>
        <dbReference type="SAM" id="Phobius"/>
    </source>
</evidence>
<feature type="transmembrane region" description="Helical" evidence="1">
    <location>
        <begin position="12"/>
        <end position="31"/>
    </location>
</feature>
<evidence type="ECO:0000313" key="3">
    <source>
        <dbReference type="Proteomes" id="UP001476798"/>
    </source>
</evidence>
<gene>
    <name evidence="2" type="ORF">GOODEAATRI_032861</name>
</gene>
<keyword evidence="1" id="KW-0812">Transmembrane</keyword>